<feature type="domain" description="ABC transmembrane type-1" evidence="6">
    <location>
        <begin position="355"/>
        <end position="549"/>
    </location>
</feature>
<accession>A0A385YX21</accession>
<keyword evidence="3 5" id="KW-1133">Transmembrane helix</keyword>
<feature type="domain" description="ABC transmembrane type-1" evidence="6">
    <location>
        <begin position="79"/>
        <end position="275"/>
    </location>
</feature>
<evidence type="ECO:0000256" key="1">
    <source>
        <dbReference type="ARBA" id="ARBA00004651"/>
    </source>
</evidence>
<dbReference type="InterPro" id="IPR000515">
    <property type="entry name" value="MetI-like"/>
</dbReference>
<dbReference type="NCBIfam" id="TIGR03262">
    <property type="entry name" value="PhnU2"/>
    <property type="match status" value="1"/>
</dbReference>
<feature type="transmembrane region" description="Helical" evidence="5">
    <location>
        <begin position="489"/>
        <end position="508"/>
    </location>
</feature>
<comment type="similarity">
    <text evidence="5">Belongs to the binding-protein-dependent transport system permease family.</text>
</comment>
<dbReference type="CDD" id="cd06261">
    <property type="entry name" value="TM_PBP2"/>
    <property type="match status" value="1"/>
</dbReference>
<feature type="transmembrane region" description="Helical" evidence="5">
    <location>
        <begin position="253"/>
        <end position="278"/>
    </location>
</feature>
<feature type="transmembrane region" description="Helical" evidence="5">
    <location>
        <begin position="303"/>
        <end position="328"/>
    </location>
</feature>
<dbReference type="EMBL" id="CP032419">
    <property type="protein sequence ID" value="AYC31084.1"/>
    <property type="molecule type" value="Genomic_DNA"/>
</dbReference>
<dbReference type="Pfam" id="PF00528">
    <property type="entry name" value="BPD_transp_1"/>
    <property type="match status" value="2"/>
</dbReference>
<keyword evidence="4 5" id="KW-0472">Membrane</keyword>
<dbReference type="OrthoDB" id="7056428at2"/>
<feature type="transmembrane region" description="Helical" evidence="5">
    <location>
        <begin position="425"/>
        <end position="444"/>
    </location>
</feature>
<evidence type="ECO:0000256" key="5">
    <source>
        <dbReference type="RuleBase" id="RU363032"/>
    </source>
</evidence>
<dbReference type="SUPFAM" id="SSF161098">
    <property type="entry name" value="MetI-like"/>
    <property type="match status" value="2"/>
</dbReference>
<feature type="transmembrane region" description="Helical" evidence="5">
    <location>
        <begin position="211"/>
        <end position="233"/>
    </location>
</feature>
<keyword evidence="8" id="KW-1185">Reference proteome</keyword>
<dbReference type="InterPro" id="IPR017664">
    <property type="entry name" value="AminoethylPonate_ABC_perm-1"/>
</dbReference>
<dbReference type="Gene3D" id="1.10.3720.10">
    <property type="entry name" value="MetI-like"/>
    <property type="match status" value="2"/>
</dbReference>
<feature type="transmembrane region" description="Helical" evidence="5">
    <location>
        <begin position="114"/>
        <end position="138"/>
    </location>
</feature>
<feature type="transmembrane region" description="Helical" evidence="5">
    <location>
        <begin position="24"/>
        <end position="50"/>
    </location>
</feature>
<evidence type="ECO:0000313" key="7">
    <source>
        <dbReference type="EMBL" id="AYC31084.1"/>
    </source>
</evidence>
<dbReference type="GO" id="GO:0055085">
    <property type="term" value="P:transmembrane transport"/>
    <property type="evidence" value="ECO:0007669"/>
    <property type="project" value="InterPro"/>
</dbReference>
<evidence type="ECO:0000313" key="8">
    <source>
        <dbReference type="Proteomes" id="UP000265560"/>
    </source>
</evidence>
<comment type="subcellular location">
    <subcellularLocation>
        <location evidence="1 5">Cell membrane</location>
        <topology evidence="1 5">Multi-pass membrane protein</topology>
    </subcellularLocation>
</comment>
<dbReference type="PANTHER" id="PTHR43496:SF1">
    <property type="entry name" value="POLYGALACTURONAN_RHAMNOGALACTURONAN TRANSPORT SYSTEM PERMEASE PROTEIN YTEP"/>
    <property type="match status" value="1"/>
</dbReference>
<dbReference type="KEGG" id="pcav:D3880_01190"/>
<sequence>MERAMKISPLLPLRVARGDLGDRLFVVGGQWLLLVLLTGAVLLPLLAIFWRGFSAEAGQGGGLLAARELLASANFHWLLGNSLKVSLCVALIVVPLAYLFAYALQRTRIPAKGLWRGISLLPLLAPSMLPGIALIYLFGNQGVLRGLFADNIYGFWGIVLGEAIYTFPHALMILLSALALADARLFDAASSMGASPWKAFRSITWPGSRQGVFAAFCLVFTLCITDFGVPVVVGGDYQVLALEAYKAVVGQQQFGRGALIGMVLLVPALFSFAVDLWLRRRQREAMSGRAQVFQPQPARRRDAAFLLLVGLLCSVLLLVFGMAVYSSLVRFWPYDLSLALDHYSFADLPGGWLAYRNSLLLAAGTALFGSLLIFTGAYLIEKTRQSALTQALRLLSFVPMAVPGLVLGLGYVFFFNLPSNPLSGLYGSLSLLVVCTIAHFLTTAQLTASTALRQLDGEFEAAALSLKMPLYRHYLRVTLPICLPALLDIVRYLFVSAMTTVSAAIFLYSPDSLLAAVAVLNMDDAGNVGGAAAMSTLILLTSAAVSLLLAWASRGLLRRSQAWRHGGAPAIA</sequence>
<keyword evidence="5" id="KW-0813">Transport</keyword>
<dbReference type="Proteomes" id="UP000265560">
    <property type="component" value="Chromosome"/>
</dbReference>
<reference evidence="8" key="1">
    <citation type="submission" date="2018-09" db="EMBL/GenBank/DDBJ databases">
        <authorList>
            <person name="Zhu H."/>
        </authorList>
    </citation>
    <scope>NUCLEOTIDE SEQUENCE [LARGE SCALE GENOMIC DNA]</scope>
    <source>
        <strain evidence="8">K2W31S-8</strain>
    </source>
</reference>
<evidence type="ECO:0000256" key="4">
    <source>
        <dbReference type="ARBA" id="ARBA00023136"/>
    </source>
</evidence>
<organism evidence="7 8">
    <name type="scientific">Pseudomonas cavernae</name>
    <dbReference type="NCBI Taxonomy" id="2320867"/>
    <lineage>
        <taxon>Bacteria</taxon>
        <taxon>Pseudomonadati</taxon>
        <taxon>Pseudomonadota</taxon>
        <taxon>Gammaproteobacteria</taxon>
        <taxon>Pseudomonadales</taxon>
        <taxon>Pseudomonadaceae</taxon>
        <taxon>Pseudomonas</taxon>
    </lineage>
</organism>
<evidence type="ECO:0000256" key="3">
    <source>
        <dbReference type="ARBA" id="ARBA00022989"/>
    </source>
</evidence>
<evidence type="ECO:0000259" key="6">
    <source>
        <dbReference type="PROSITE" id="PS50928"/>
    </source>
</evidence>
<evidence type="ECO:0000256" key="2">
    <source>
        <dbReference type="ARBA" id="ARBA00022692"/>
    </source>
</evidence>
<dbReference type="PROSITE" id="PS50928">
    <property type="entry name" value="ABC_TM1"/>
    <property type="match status" value="2"/>
</dbReference>
<name>A0A385YX21_9PSED</name>
<feature type="transmembrane region" description="Helical" evidence="5">
    <location>
        <begin position="83"/>
        <end position="102"/>
    </location>
</feature>
<feature type="transmembrane region" description="Helical" evidence="5">
    <location>
        <begin position="392"/>
        <end position="413"/>
    </location>
</feature>
<feature type="transmembrane region" description="Helical" evidence="5">
    <location>
        <begin position="359"/>
        <end position="380"/>
    </location>
</feature>
<protein>
    <submittedName>
        <fullName evidence="7">Putative 2-aminoethylphosphonate ABC transporter permease subunit</fullName>
    </submittedName>
</protein>
<dbReference type="AlphaFoldDB" id="A0A385YX21"/>
<feature type="transmembrane region" description="Helical" evidence="5">
    <location>
        <begin position="158"/>
        <end position="181"/>
    </location>
</feature>
<feature type="transmembrane region" description="Helical" evidence="5">
    <location>
        <begin position="528"/>
        <end position="551"/>
    </location>
</feature>
<dbReference type="GO" id="GO:0005886">
    <property type="term" value="C:plasma membrane"/>
    <property type="evidence" value="ECO:0007669"/>
    <property type="project" value="UniProtKB-SubCell"/>
</dbReference>
<dbReference type="InterPro" id="IPR035906">
    <property type="entry name" value="MetI-like_sf"/>
</dbReference>
<keyword evidence="2 5" id="KW-0812">Transmembrane</keyword>
<gene>
    <name evidence="7" type="ORF">D3880_01190</name>
</gene>
<proteinExistence type="inferred from homology"/>
<dbReference type="PANTHER" id="PTHR43496">
    <property type="entry name" value="PROTEIN LPLB"/>
    <property type="match status" value="1"/>
</dbReference>